<gene>
    <name evidence="1" type="ORF">AMECASPLE_033900</name>
</gene>
<sequence>MRINTFAAGKTPKYLVVSKEWCLISQKILMNMEDNPTMKNLIIHTGALDNVKQTPEILKDYSIQLLNKVQGLSIKVFLSEPLPTVRGGEERFSRLVMINK</sequence>
<name>A0ABV0YIG1_9TELE</name>
<keyword evidence="2" id="KW-1185">Reference proteome</keyword>
<protein>
    <submittedName>
        <fullName evidence="1">Uncharacterized protein</fullName>
    </submittedName>
</protein>
<evidence type="ECO:0000313" key="2">
    <source>
        <dbReference type="Proteomes" id="UP001469553"/>
    </source>
</evidence>
<comment type="caution">
    <text evidence="1">The sequence shown here is derived from an EMBL/GenBank/DDBJ whole genome shotgun (WGS) entry which is preliminary data.</text>
</comment>
<proteinExistence type="predicted"/>
<dbReference type="Proteomes" id="UP001469553">
    <property type="component" value="Unassembled WGS sequence"/>
</dbReference>
<dbReference type="Gene3D" id="3.40.50.12700">
    <property type="match status" value="1"/>
</dbReference>
<reference evidence="1 2" key="1">
    <citation type="submission" date="2021-06" db="EMBL/GenBank/DDBJ databases">
        <authorList>
            <person name="Palmer J.M."/>
        </authorList>
    </citation>
    <scope>NUCLEOTIDE SEQUENCE [LARGE SCALE GENOMIC DNA]</scope>
    <source>
        <strain evidence="1 2">AS_MEX2019</strain>
        <tissue evidence="1">Muscle</tissue>
    </source>
</reference>
<evidence type="ECO:0000313" key="1">
    <source>
        <dbReference type="EMBL" id="MEQ2293479.1"/>
    </source>
</evidence>
<accession>A0ABV0YIG1</accession>
<organism evidence="1 2">
    <name type="scientific">Ameca splendens</name>
    <dbReference type="NCBI Taxonomy" id="208324"/>
    <lineage>
        <taxon>Eukaryota</taxon>
        <taxon>Metazoa</taxon>
        <taxon>Chordata</taxon>
        <taxon>Craniata</taxon>
        <taxon>Vertebrata</taxon>
        <taxon>Euteleostomi</taxon>
        <taxon>Actinopterygii</taxon>
        <taxon>Neopterygii</taxon>
        <taxon>Teleostei</taxon>
        <taxon>Neoteleostei</taxon>
        <taxon>Acanthomorphata</taxon>
        <taxon>Ovalentaria</taxon>
        <taxon>Atherinomorphae</taxon>
        <taxon>Cyprinodontiformes</taxon>
        <taxon>Goodeidae</taxon>
        <taxon>Ameca</taxon>
    </lineage>
</organism>
<dbReference type="EMBL" id="JAHRIP010032908">
    <property type="protein sequence ID" value="MEQ2293479.1"/>
    <property type="molecule type" value="Genomic_DNA"/>
</dbReference>